<sequence>MRYILKESGRGRKRRLVAVPVWTPRLPSCLGQVHESKQTKGYLQYAKNLITSERILPMLVVVIGRMRITCYALLRSREFATNSLPRIDKLSYVNCWVWVRILVITSSTATDSCAFELVRGLILGSLYVWTITSGKKEVPPGVPWGAAQGAAQEDPLRVSGNAGKPGWNLTAKFTSVLNTGLALSTLAYLERQPEIALVPTSDIVNISNMTVEETRGNNKTSRRKQWNITLFNRHNTTFKRHEVTLETFMGNKDCSSVFQKYLVSDAKSDREHELMVFQPSWRSNELQKLYKEVDKLSKSDLGRKGDSISKRKRVDVGMDPAANLAVPLPEWAIK</sequence>
<reference evidence="2" key="1">
    <citation type="submission" date="2015-06" db="EMBL/GenBank/DDBJ databases">
        <title>Expansion of signal transduction pathways in fungi by whole-genome duplication.</title>
        <authorList>
            <consortium name="DOE Joint Genome Institute"/>
            <person name="Corrochano L.M."/>
            <person name="Kuo A."/>
            <person name="Marcet-Houben M."/>
            <person name="Polaino S."/>
            <person name="Salamov A."/>
            <person name="Villalobos J.M."/>
            <person name="Alvarez M.I."/>
            <person name="Avalos J."/>
            <person name="Benito E.P."/>
            <person name="Benoit I."/>
            <person name="Burger G."/>
            <person name="Camino L.P."/>
            <person name="Canovas D."/>
            <person name="Cerda-Olmedo E."/>
            <person name="Cheng J.-F."/>
            <person name="Dominguez A."/>
            <person name="Elias M."/>
            <person name="Eslava A.P."/>
            <person name="Glaser F."/>
            <person name="Grimwood J."/>
            <person name="Gutierrez G."/>
            <person name="Heitman J."/>
            <person name="Henrissat B."/>
            <person name="Iturriaga E.A."/>
            <person name="Lang B.F."/>
            <person name="Lavin J.L."/>
            <person name="Lee S."/>
            <person name="Li W."/>
            <person name="Lindquist E."/>
            <person name="Lopez-Garcia S."/>
            <person name="Luque E.M."/>
            <person name="Marcos A.T."/>
            <person name="Martin J."/>
            <person name="McCluskey K."/>
            <person name="Medina H.R."/>
            <person name="Miralles-Duran A."/>
            <person name="Miyazaki A."/>
            <person name="Munoz-Torres E."/>
            <person name="Oguiza J.A."/>
            <person name="Ohm R."/>
            <person name="Olmedo M."/>
            <person name="Orejas M."/>
            <person name="Ortiz-Castellanos L."/>
            <person name="Pisabarro A.G."/>
            <person name="Rodriguez-Romero J."/>
            <person name="Ruiz-Herrera J."/>
            <person name="Ruiz-Vazquez R."/>
            <person name="Sanz C."/>
            <person name="Schackwitz W."/>
            <person name="Schmutz J."/>
            <person name="Shahriari M."/>
            <person name="Shelest E."/>
            <person name="Silva-Franco F."/>
            <person name="Soanes D."/>
            <person name="Syed K."/>
            <person name="Tagua V.G."/>
            <person name="Talbot N.J."/>
            <person name="Thon M."/>
            <person name="De vries R.P."/>
            <person name="Wiebenga A."/>
            <person name="Yadav J.S."/>
            <person name="Braun E.L."/>
            <person name="Baker S."/>
            <person name="Garre V."/>
            <person name="Horwitz B."/>
            <person name="Torres-Martinez S."/>
            <person name="Idnurm A."/>
            <person name="Herrera-Estrella A."/>
            <person name="Gabaldon T."/>
            <person name="Grigoriev I.V."/>
        </authorList>
    </citation>
    <scope>NUCLEOTIDE SEQUENCE [LARGE SCALE GENOMIC DNA]</scope>
    <source>
        <strain evidence="2">NRRL 1555(-)</strain>
    </source>
</reference>
<organism evidence="1 2">
    <name type="scientific">Phycomyces blakesleeanus (strain ATCC 8743b / DSM 1359 / FGSC 10004 / NBRC 33097 / NRRL 1555)</name>
    <dbReference type="NCBI Taxonomy" id="763407"/>
    <lineage>
        <taxon>Eukaryota</taxon>
        <taxon>Fungi</taxon>
        <taxon>Fungi incertae sedis</taxon>
        <taxon>Mucoromycota</taxon>
        <taxon>Mucoromycotina</taxon>
        <taxon>Mucoromycetes</taxon>
        <taxon>Mucorales</taxon>
        <taxon>Phycomycetaceae</taxon>
        <taxon>Phycomyces</taxon>
    </lineage>
</organism>
<protein>
    <submittedName>
        <fullName evidence="1">Uncharacterized protein</fullName>
    </submittedName>
</protein>
<dbReference type="VEuPathDB" id="FungiDB:PHYBLDRAFT_166810"/>
<evidence type="ECO:0000313" key="1">
    <source>
        <dbReference type="EMBL" id="OAD75579.1"/>
    </source>
</evidence>
<proteinExistence type="predicted"/>
<dbReference type="EMBL" id="KV440977">
    <property type="protein sequence ID" value="OAD75579.1"/>
    <property type="molecule type" value="Genomic_DNA"/>
</dbReference>
<dbReference type="Proteomes" id="UP000077315">
    <property type="component" value="Unassembled WGS sequence"/>
</dbReference>
<dbReference type="GeneID" id="28996404"/>
<dbReference type="AlphaFoldDB" id="A0A162N980"/>
<dbReference type="RefSeq" id="XP_018293619.1">
    <property type="nucleotide sequence ID" value="XM_018435498.1"/>
</dbReference>
<evidence type="ECO:0000313" key="2">
    <source>
        <dbReference type="Proteomes" id="UP000077315"/>
    </source>
</evidence>
<gene>
    <name evidence="1" type="ORF">PHYBLDRAFT_166810</name>
</gene>
<dbReference type="InParanoid" id="A0A162N980"/>
<name>A0A162N980_PHYB8</name>
<accession>A0A162N980</accession>
<keyword evidence="2" id="KW-1185">Reference proteome</keyword>